<evidence type="ECO:0000313" key="3">
    <source>
        <dbReference type="Proteomes" id="UP000829196"/>
    </source>
</evidence>
<dbReference type="InterPro" id="IPR025558">
    <property type="entry name" value="DUF4283"/>
</dbReference>
<comment type="caution">
    <text evidence="2">The sequence shown here is derived from an EMBL/GenBank/DDBJ whole genome shotgun (WGS) entry which is preliminary data.</text>
</comment>
<sequence length="506" mass="54221">MDKLRDPGFLNGASAPLSFKEALAGSSSPFPDLKVSSHRGLPALFISEEEVRSLVSPFDFALVGRFPGRRPSVDAIRKFCFNLKLIGDFSVTVLNHRNVLIKLVNDFDYCRIFSHRSYFVQNCFMKVVKWSPNLDIEVDSPFVPVWISFPLLRPHLFSPRILLGLGSIFGRPLKSDLATAVGSRPSMARILVELDVTKKHAEKIWVGSVDSGYVQNVIFEDIPHFCSHCNSLGHHRESCSILHPSLKASKNVVVGTTDLIVPLDENLDIPGVVTDALDAGGISMAADTALVDNSDGFCEVLPSVQISGCSPAIGISPVIVAGATIGPGIVDDCLLLGLDGVISEPETAFLPTVDGGLDYVMVVDDSVDRVAGGFVSDAITVGLSPNALPFFPPALASTTVDNASDIRVAGNPLIEVPVIVVDSQSLANRLGDSSGVDIRSHLNWLEGSSEYESESEFSDGGMLSPEICGGSDPGNDFTLVGASSSINVASRGRCRGRFRGRGRRRR</sequence>
<reference evidence="2" key="1">
    <citation type="journal article" date="2022" name="Front. Genet.">
        <title>Chromosome-Scale Assembly of the Dendrobium nobile Genome Provides Insights Into the Molecular Mechanism of the Biosynthesis of the Medicinal Active Ingredient of Dendrobium.</title>
        <authorList>
            <person name="Xu Q."/>
            <person name="Niu S.-C."/>
            <person name="Li K.-L."/>
            <person name="Zheng P.-J."/>
            <person name="Zhang X.-J."/>
            <person name="Jia Y."/>
            <person name="Liu Y."/>
            <person name="Niu Y.-X."/>
            <person name="Yu L.-H."/>
            <person name="Chen D.-F."/>
            <person name="Zhang G.-Q."/>
        </authorList>
    </citation>
    <scope>NUCLEOTIDE SEQUENCE</scope>
    <source>
        <tissue evidence="2">Leaf</tissue>
    </source>
</reference>
<dbReference type="AlphaFoldDB" id="A0A8T3B461"/>
<gene>
    <name evidence="2" type="ORF">KFK09_014811</name>
</gene>
<accession>A0A8T3B461</accession>
<proteinExistence type="predicted"/>
<dbReference type="Proteomes" id="UP000829196">
    <property type="component" value="Unassembled WGS sequence"/>
</dbReference>
<evidence type="ECO:0000259" key="1">
    <source>
        <dbReference type="Pfam" id="PF14111"/>
    </source>
</evidence>
<dbReference type="EMBL" id="JAGYWB010000011">
    <property type="protein sequence ID" value="KAI0503868.1"/>
    <property type="molecule type" value="Genomic_DNA"/>
</dbReference>
<dbReference type="InterPro" id="IPR040256">
    <property type="entry name" value="At4g02000-like"/>
</dbReference>
<organism evidence="2 3">
    <name type="scientific">Dendrobium nobile</name>
    <name type="common">Orchid</name>
    <dbReference type="NCBI Taxonomy" id="94219"/>
    <lineage>
        <taxon>Eukaryota</taxon>
        <taxon>Viridiplantae</taxon>
        <taxon>Streptophyta</taxon>
        <taxon>Embryophyta</taxon>
        <taxon>Tracheophyta</taxon>
        <taxon>Spermatophyta</taxon>
        <taxon>Magnoliopsida</taxon>
        <taxon>Liliopsida</taxon>
        <taxon>Asparagales</taxon>
        <taxon>Orchidaceae</taxon>
        <taxon>Epidendroideae</taxon>
        <taxon>Malaxideae</taxon>
        <taxon>Dendrobiinae</taxon>
        <taxon>Dendrobium</taxon>
    </lineage>
</organism>
<protein>
    <recommendedName>
        <fullName evidence="1">DUF4283 domain-containing protein</fullName>
    </recommendedName>
</protein>
<name>A0A8T3B461_DENNO</name>
<dbReference type="OrthoDB" id="1939300at2759"/>
<evidence type="ECO:0000313" key="2">
    <source>
        <dbReference type="EMBL" id="KAI0503868.1"/>
    </source>
</evidence>
<feature type="domain" description="DUF4283" evidence="1">
    <location>
        <begin position="60"/>
        <end position="136"/>
    </location>
</feature>
<dbReference type="PANTHER" id="PTHR31286:SF179">
    <property type="entry name" value="RNASE H TYPE-1 DOMAIN-CONTAINING PROTEIN"/>
    <property type="match status" value="1"/>
</dbReference>
<keyword evidence="3" id="KW-1185">Reference proteome</keyword>
<dbReference type="PANTHER" id="PTHR31286">
    <property type="entry name" value="GLYCINE-RICH CELL WALL STRUCTURAL PROTEIN 1.8-LIKE"/>
    <property type="match status" value="1"/>
</dbReference>
<dbReference type="Pfam" id="PF14111">
    <property type="entry name" value="DUF4283"/>
    <property type="match status" value="1"/>
</dbReference>